<reference evidence="1 2" key="1">
    <citation type="submission" date="2018-10" db="EMBL/GenBank/DDBJ databases">
        <title>Co-occurring genomic capacity for anaerobic methane metabolism and dissimilatory sulfite reduction discovered in the Korarchaeota.</title>
        <authorList>
            <person name="Mckay L.J."/>
            <person name="Dlakic M."/>
            <person name="Fields M.W."/>
            <person name="Delmont T.O."/>
            <person name="Eren A.M."/>
            <person name="Jay Z.J."/>
            <person name="Klingelsmith K.B."/>
            <person name="Rusch D.B."/>
            <person name="Inskeep W.P."/>
        </authorList>
    </citation>
    <scope>NUCLEOTIDE SEQUENCE [LARGE SCALE GENOMIC DNA]</scope>
    <source>
        <strain evidence="1 2">WS</strain>
    </source>
</reference>
<evidence type="ECO:0000313" key="2">
    <source>
        <dbReference type="Proteomes" id="UP000278149"/>
    </source>
</evidence>
<dbReference type="Proteomes" id="UP000278149">
    <property type="component" value="Unassembled WGS sequence"/>
</dbReference>
<dbReference type="AlphaFoldDB" id="A0A429G6W6"/>
<name>A0A429G6W6_9CREN</name>
<sequence>MFIRIKIKSYRSFRIALSELRKSGLDEKLSRELARLAAPELRGVLNWMNSGRSKKYYRK</sequence>
<organism evidence="1 2">
    <name type="scientific">Candidatus Korarchaeum cryptofilum</name>
    <dbReference type="NCBI Taxonomy" id="498846"/>
    <lineage>
        <taxon>Archaea</taxon>
        <taxon>Thermoproteota</taxon>
        <taxon>Candidatus Korarchaeia</taxon>
        <taxon>Candidatus Korarchaeales</taxon>
        <taxon>Candidatus Korarchaeaceae</taxon>
        <taxon>Candidatus Korarchaeum</taxon>
    </lineage>
</organism>
<protein>
    <submittedName>
        <fullName evidence="1">Uncharacterized protein</fullName>
    </submittedName>
</protein>
<comment type="caution">
    <text evidence="1">The sequence shown here is derived from an EMBL/GenBank/DDBJ whole genome shotgun (WGS) entry which is preliminary data.</text>
</comment>
<proteinExistence type="predicted"/>
<dbReference type="EMBL" id="RCOR01000018">
    <property type="protein sequence ID" value="RSN69540.1"/>
    <property type="molecule type" value="Genomic_DNA"/>
</dbReference>
<accession>A0A429G6W6</accession>
<gene>
    <name evidence="1" type="ORF">D9Q81_02745</name>
</gene>
<evidence type="ECO:0000313" key="1">
    <source>
        <dbReference type="EMBL" id="RSN69540.1"/>
    </source>
</evidence>